<feature type="non-terminal residue" evidence="1">
    <location>
        <position position="82"/>
    </location>
</feature>
<dbReference type="AlphaFoldDB" id="A0A7Y0S2Z5"/>
<reference evidence="1 2" key="1">
    <citation type="submission" date="2020-04" db="EMBL/GenBank/DDBJ databases">
        <title>Whole-genome sequencing of Vibrio spp. from China reveals different genetic environments of blaCTX-M-14 among diverse lineages.</title>
        <authorList>
            <person name="Zheng Z."/>
            <person name="Ye L."/>
            <person name="Chen S."/>
        </authorList>
    </citation>
    <scope>NUCLEOTIDE SEQUENCE [LARGE SCALE GENOMIC DNA]</scope>
    <source>
        <strain evidence="1 2">Vb0574</strain>
    </source>
</reference>
<protein>
    <submittedName>
        <fullName evidence="1">Flagellar hook-length control protein FliK</fullName>
    </submittedName>
</protein>
<keyword evidence="1" id="KW-0969">Cilium</keyword>
<evidence type="ECO:0000313" key="2">
    <source>
        <dbReference type="Proteomes" id="UP000555836"/>
    </source>
</evidence>
<gene>
    <name evidence="1" type="ORF">HKB21_07275</name>
</gene>
<name>A0A7Y0S2Z5_VIBPH</name>
<comment type="caution">
    <text evidence="1">The sequence shown here is derived from an EMBL/GenBank/DDBJ whole genome shotgun (WGS) entry which is preliminary data.</text>
</comment>
<dbReference type="Proteomes" id="UP000555836">
    <property type="component" value="Unassembled WGS sequence"/>
</dbReference>
<dbReference type="EMBL" id="JABCLD010001095">
    <property type="protein sequence ID" value="NMU25418.1"/>
    <property type="molecule type" value="Genomic_DNA"/>
</dbReference>
<proteinExistence type="predicted"/>
<keyword evidence="1" id="KW-0282">Flagellum</keyword>
<sequence>VLPQSANLVHSFHEQATVSTHLDELALNETPLVHSLEQAQMIPGQDLEPILDKNGQPIDVDKLSPEFAAWQELARQASHPTA</sequence>
<accession>A0A7Y0S2Z5</accession>
<feature type="non-terminal residue" evidence="1">
    <location>
        <position position="1"/>
    </location>
</feature>
<keyword evidence="1" id="KW-0966">Cell projection</keyword>
<evidence type="ECO:0000313" key="1">
    <source>
        <dbReference type="EMBL" id="NMU25418.1"/>
    </source>
</evidence>
<organism evidence="1 2">
    <name type="scientific">Vibrio parahaemolyticus</name>
    <dbReference type="NCBI Taxonomy" id="670"/>
    <lineage>
        <taxon>Bacteria</taxon>
        <taxon>Pseudomonadati</taxon>
        <taxon>Pseudomonadota</taxon>
        <taxon>Gammaproteobacteria</taxon>
        <taxon>Vibrionales</taxon>
        <taxon>Vibrionaceae</taxon>
        <taxon>Vibrio</taxon>
    </lineage>
</organism>